<dbReference type="PANTHER" id="PTHR10434:SF11">
    <property type="entry name" value="1-ACYL-SN-GLYCEROL-3-PHOSPHATE ACYLTRANSFERASE"/>
    <property type="match status" value="1"/>
</dbReference>
<dbReference type="KEGG" id="panc:E2636_00245"/>
<evidence type="ECO:0000313" key="5">
    <source>
        <dbReference type="Proteomes" id="UP000294292"/>
    </source>
</evidence>
<dbReference type="GO" id="GO:0003841">
    <property type="term" value="F:1-acylglycerol-3-phosphate O-acyltransferase activity"/>
    <property type="evidence" value="ECO:0007669"/>
    <property type="project" value="TreeGrafter"/>
</dbReference>
<dbReference type="SMART" id="SM00563">
    <property type="entry name" value="PlsC"/>
    <property type="match status" value="1"/>
</dbReference>
<accession>A0A4P6ZTA6</accession>
<evidence type="ECO:0000313" key="4">
    <source>
        <dbReference type="EMBL" id="QBP39680.1"/>
    </source>
</evidence>
<organism evidence="4 5">
    <name type="scientific">Paenisporosarcina antarctica</name>
    <dbReference type="NCBI Taxonomy" id="417367"/>
    <lineage>
        <taxon>Bacteria</taxon>
        <taxon>Bacillati</taxon>
        <taxon>Bacillota</taxon>
        <taxon>Bacilli</taxon>
        <taxon>Bacillales</taxon>
        <taxon>Caryophanaceae</taxon>
        <taxon>Paenisporosarcina</taxon>
    </lineage>
</organism>
<sequence length="220" mass="25906">MIPAKKNKYFDFVFTIYLKRLLKSSFDKVYWHSKIDIPSSPVLFIANHSSWWDGLLFHHLSRTVFKHDLYMMMHESGLKQYPFFRRLGAFSVNRSHPKDILRSLQYAEQLLQDGETVCLFPQGDELHIEKRPLQFQTGAAYLVEHHPEIPIVPLSFYYSFGHNKKPEVWIQAGRPLYNADLFGNQRKDKTQSLEQICTLQLDELKGRVVHEQHALFSNLI</sequence>
<dbReference type="EMBL" id="CP038015">
    <property type="protein sequence ID" value="QBP39680.1"/>
    <property type="molecule type" value="Genomic_DNA"/>
</dbReference>
<protein>
    <submittedName>
        <fullName evidence="4">Acyl-phosphate glycerol 3-phosphate acyltransferase</fullName>
    </submittedName>
</protein>
<dbReference type="InterPro" id="IPR002123">
    <property type="entry name" value="Plipid/glycerol_acylTrfase"/>
</dbReference>
<proteinExistence type="predicted"/>
<dbReference type="AlphaFoldDB" id="A0A4P6ZTA6"/>
<dbReference type="GO" id="GO:0006654">
    <property type="term" value="P:phosphatidic acid biosynthetic process"/>
    <property type="evidence" value="ECO:0007669"/>
    <property type="project" value="TreeGrafter"/>
</dbReference>
<dbReference type="CDD" id="cd06551">
    <property type="entry name" value="LPLAT"/>
    <property type="match status" value="1"/>
</dbReference>
<dbReference type="OrthoDB" id="152799at2"/>
<dbReference type="Pfam" id="PF01553">
    <property type="entry name" value="Acyltransferase"/>
    <property type="match status" value="1"/>
</dbReference>
<dbReference type="RefSeq" id="WP_134207954.1">
    <property type="nucleotide sequence ID" value="NZ_CP038015.1"/>
</dbReference>
<keyword evidence="2 4" id="KW-0012">Acyltransferase</keyword>
<evidence type="ECO:0000256" key="1">
    <source>
        <dbReference type="ARBA" id="ARBA00022679"/>
    </source>
</evidence>
<keyword evidence="5" id="KW-1185">Reference proteome</keyword>
<keyword evidence="1 4" id="KW-0808">Transferase</keyword>
<dbReference type="PANTHER" id="PTHR10434">
    <property type="entry name" value="1-ACYL-SN-GLYCEROL-3-PHOSPHATE ACYLTRANSFERASE"/>
    <property type="match status" value="1"/>
</dbReference>
<feature type="domain" description="Phospholipid/glycerol acyltransferase" evidence="3">
    <location>
        <begin position="42"/>
        <end position="159"/>
    </location>
</feature>
<reference evidence="4 5" key="1">
    <citation type="submission" date="2019-03" db="EMBL/GenBank/DDBJ databases">
        <title>Complete genome sequence of Paenisporosarcina antarctica CGMCC 1.6503T.</title>
        <authorList>
            <person name="Rong J.-C."/>
            <person name="Chi N.-Y."/>
            <person name="Zhang Q.-F."/>
        </authorList>
    </citation>
    <scope>NUCLEOTIDE SEQUENCE [LARGE SCALE GENOMIC DNA]</scope>
    <source>
        <strain evidence="4 5">CGMCC 1.6503</strain>
    </source>
</reference>
<evidence type="ECO:0000256" key="2">
    <source>
        <dbReference type="ARBA" id="ARBA00023315"/>
    </source>
</evidence>
<dbReference type="GO" id="GO:0005886">
    <property type="term" value="C:plasma membrane"/>
    <property type="evidence" value="ECO:0007669"/>
    <property type="project" value="TreeGrafter"/>
</dbReference>
<evidence type="ECO:0000259" key="3">
    <source>
        <dbReference type="SMART" id="SM00563"/>
    </source>
</evidence>
<gene>
    <name evidence="4" type="ORF">E2636_00245</name>
</gene>
<dbReference type="Proteomes" id="UP000294292">
    <property type="component" value="Chromosome"/>
</dbReference>
<name>A0A4P6ZTA6_9BACL</name>
<dbReference type="SUPFAM" id="SSF69593">
    <property type="entry name" value="Glycerol-3-phosphate (1)-acyltransferase"/>
    <property type="match status" value="1"/>
</dbReference>